<comment type="caution">
    <text evidence="2">The sequence shown here is derived from an EMBL/GenBank/DDBJ whole genome shotgun (WGS) entry which is preliminary data.</text>
</comment>
<evidence type="ECO:0000256" key="1">
    <source>
        <dbReference type="SAM" id="MobiDB-lite"/>
    </source>
</evidence>
<accession>A0ABQ5CAH8</accession>
<evidence type="ECO:0000313" key="2">
    <source>
        <dbReference type="EMBL" id="GJT24081.1"/>
    </source>
</evidence>
<keyword evidence="3" id="KW-1185">Reference proteome</keyword>
<dbReference type="EMBL" id="BQNB010014107">
    <property type="protein sequence ID" value="GJT24081.1"/>
    <property type="molecule type" value="Genomic_DNA"/>
</dbReference>
<feature type="compositionally biased region" description="Gly residues" evidence="1">
    <location>
        <begin position="196"/>
        <end position="206"/>
    </location>
</feature>
<name>A0ABQ5CAH8_9ASTR</name>
<gene>
    <name evidence="2" type="ORF">Tco_0894018</name>
</gene>
<feature type="region of interest" description="Disordered" evidence="1">
    <location>
        <begin position="184"/>
        <end position="224"/>
    </location>
</feature>
<proteinExistence type="predicted"/>
<reference evidence="2" key="1">
    <citation type="journal article" date="2022" name="Int. J. Mol. Sci.">
        <title>Draft Genome of Tanacetum Coccineum: Genomic Comparison of Closely Related Tanacetum-Family Plants.</title>
        <authorList>
            <person name="Yamashiro T."/>
            <person name="Shiraishi A."/>
            <person name="Nakayama K."/>
            <person name="Satake H."/>
        </authorList>
    </citation>
    <scope>NUCLEOTIDE SEQUENCE</scope>
</reference>
<dbReference type="Proteomes" id="UP001151760">
    <property type="component" value="Unassembled WGS sequence"/>
</dbReference>
<evidence type="ECO:0000313" key="3">
    <source>
        <dbReference type="Proteomes" id="UP001151760"/>
    </source>
</evidence>
<protein>
    <submittedName>
        <fullName evidence="2">Uncharacterized protein</fullName>
    </submittedName>
</protein>
<sequence>MPLGDHAAHWSNLLGEIVREFPMHYPSWHKILAKRKAGAIGNIRIAFWLDPKNAARAAQNARNRAKSAFICWQGSRSLAVLRDMQMESSETREYPSQIQTYFDTHTVDGVFLRDEERLLYEEMLRLKDLGSNMPTGMPYTDDKIMAMVRRGKQQGHIPGVGRVLAGQGRDVLTIPEPRCAHTADVDELQSQHEVGSGNGSGGGGNDEPGEDEDADEDEDTDGDEDSYDILYIGFFRENSGKNLEISCNSRCKKTCRLFLGDMSPVIV</sequence>
<reference evidence="2" key="2">
    <citation type="submission" date="2022-01" db="EMBL/GenBank/DDBJ databases">
        <authorList>
            <person name="Yamashiro T."/>
            <person name="Shiraishi A."/>
            <person name="Satake H."/>
            <person name="Nakayama K."/>
        </authorList>
    </citation>
    <scope>NUCLEOTIDE SEQUENCE</scope>
</reference>
<organism evidence="2 3">
    <name type="scientific">Tanacetum coccineum</name>
    <dbReference type="NCBI Taxonomy" id="301880"/>
    <lineage>
        <taxon>Eukaryota</taxon>
        <taxon>Viridiplantae</taxon>
        <taxon>Streptophyta</taxon>
        <taxon>Embryophyta</taxon>
        <taxon>Tracheophyta</taxon>
        <taxon>Spermatophyta</taxon>
        <taxon>Magnoliopsida</taxon>
        <taxon>eudicotyledons</taxon>
        <taxon>Gunneridae</taxon>
        <taxon>Pentapetalae</taxon>
        <taxon>asterids</taxon>
        <taxon>campanulids</taxon>
        <taxon>Asterales</taxon>
        <taxon>Asteraceae</taxon>
        <taxon>Asteroideae</taxon>
        <taxon>Anthemideae</taxon>
        <taxon>Anthemidinae</taxon>
        <taxon>Tanacetum</taxon>
    </lineage>
</organism>
<feature type="compositionally biased region" description="Acidic residues" evidence="1">
    <location>
        <begin position="207"/>
        <end position="224"/>
    </location>
</feature>